<dbReference type="Proteomes" id="UP000238823">
    <property type="component" value="Unassembled WGS sequence"/>
</dbReference>
<dbReference type="Gene3D" id="1.10.510.10">
    <property type="entry name" value="Transferase(Phosphotransferase) domain 1"/>
    <property type="match status" value="1"/>
</dbReference>
<dbReference type="InterPro" id="IPR011009">
    <property type="entry name" value="Kinase-like_dom_sf"/>
</dbReference>
<evidence type="ECO:0000259" key="2">
    <source>
        <dbReference type="PROSITE" id="PS50011"/>
    </source>
</evidence>
<evidence type="ECO:0000313" key="3">
    <source>
        <dbReference type="EMBL" id="PRQ09538.1"/>
    </source>
</evidence>
<dbReference type="EC" id="2.7.11.1" evidence="3"/>
<dbReference type="EMBL" id="PVNL01000019">
    <property type="protein sequence ID" value="PRQ09538.1"/>
    <property type="molecule type" value="Genomic_DNA"/>
</dbReference>
<accession>A0A2S9YWR5</accession>
<feature type="region of interest" description="Disordered" evidence="1">
    <location>
        <begin position="196"/>
        <end position="216"/>
    </location>
</feature>
<comment type="caution">
    <text evidence="3">The sequence shown here is derived from an EMBL/GenBank/DDBJ whole genome shotgun (WGS) entry which is preliminary data.</text>
</comment>
<name>A0A2S9YWR5_9BACT</name>
<dbReference type="AlphaFoldDB" id="A0A2S9YWR5"/>
<gene>
    <name evidence="3" type="primary">pknK_2</name>
    <name evidence="3" type="ORF">ENSA7_07800</name>
</gene>
<sequence>MVPAMAAFPCPYCAREVDAEAEGGPRDLCSSCGGHLLIAYRYRLVALRGAISGGVLYEAVDDGFGEKVAVVFVEDPEDSSSVDRFVEGNRLFAELGGRGLVKLRAVGSRSDRRPYVVMDWIAQGTLEAVVGSRGPLDEALMFEVGRDLLTGLSKAHRSMPALVHGHVHPGKIGFLTRDQVVLFGFEWAQQVTDGPRKLADGFETEDTPDDGPHRDTDLHQLGRTLYYAATGEWIADRGIAQQRMRVRERLTGAIGKAIDRMLGAGADGYTSAVDAVTDFDGLMRGRSGWRPTVEHVQNRSGDLAGAAWVQDKVERPPQAVAPLDFEDALEEVYDDDDDQHHEQVFAPAPSRPTSSPPPQAHHAQTARAAAFAEAARKRELLAQIAAQQAPQQNPTKVVGLFVAALVVFGMCVAAVGDGDDDFKSVEVPREPVAVPQSYEPAYDPYEPSYDEPAPAQVYEAASLSGLHYYTGTITGPEQLAGFALGDRCEVWVEPNDGGLNCRWFIDCGEPARRIYGGGTAGYSSCSVVDGHPVFAQDEDDDVSDGAFVATLTDVDPMIMVMDRWLVPPTQVVISVDADGGPHPGPVRDVPLARRLSDSAIEAAIESGESPEFGSAADGLPDQLADDEILEVLDATVGDLRQCAEQADIDLYNLDELSFAVEIRKNGRVSKVAVSPSITRGVDGCMSKVIRRARFPTFSGDSMSIKWGVVL</sequence>
<organism evidence="3 4">
    <name type="scientific">Enhygromyxa salina</name>
    <dbReference type="NCBI Taxonomy" id="215803"/>
    <lineage>
        <taxon>Bacteria</taxon>
        <taxon>Pseudomonadati</taxon>
        <taxon>Myxococcota</taxon>
        <taxon>Polyangia</taxon>
        <taxon>Nannocystales</taxon>
        <taxon>Nannocystaceae</taxon>
        <taxon>Enhygromyxa</taxon>
    </lineage>
</organism>
<evidence type="ECO:0000313" key="4">
    <source>
        <dbReference type="Proteomes" id="UP000238823"/>
    </source>
</evidence>
<evidence type="ECO:0000256" key="1">
    <source>
        <dbReference type="SAM" id="MobiDB-lite"/>
    </source>
</evidence>
<reference evidence="3 4" key="1">
    <citation type="submission" date="2018-03" db="EMBL/GenBank/DDBJ databases">
        <title>Draft Genome Sequences of the Obligatory Marine Myxobacteria Enhygromyxa salina SWB007.</title>
        <authorList>
            <person name="Poehlein A."/>
            <person name="Moghaddam J.A."/>
            <person name="Harms H."/>
            <person name="Alanjari M."/>
            <person name="Koenig G.M."/>
            <person name="Daniel R."/>
            <person name="Schaeberle T.F."/>
        </authorList>
    </citation>
    <scope>NUCLEOTIDE SEQUENCE [LARGE SCALE GENOMIC DNA]</scope>
    <source>
        <strain evidence="3 4">SWB007</strain>
    </source>
</reference>
<feature type="domain" description="Protein kinase" evidence="2">
    <location>
        <begin position="42"/>
        <end position="329"/>
    </location>
</feature>
<dbReference type="InterPro" id="IPR000719">
    <property type="entry name" value="Prot_kinase_dom"/>
</dbReference>
<dbReference type="Gene3D" id="3.30.200.20">
    <property type="entry name" value="Phosphorylase Kinase, domain 1"/>
    <property type="match status" value="1"/>
</dbReference>
<dbReference type="SUPFAM" id="SSF56112">
    <property type="entry name" value="Protein kinase-like (PK-like)"/>
    <property type="match status" value="1"/>
</dbReference>
<dbReference type="GO" id="GO:0005524">
    <property type="term" value="F:ATP binding"/>
    <property type="evidence" value="ECO:0007669"/>
    <property type="project" value="InterPro"/>
</dbReference>
<feature type="region of interest" description="Disordered" evidence="1">
    <location>
        <begin position="343"/>
        <end position="366"/>
    </location>
</feature>
<keyword evidence="3" id="KW-0418">Kinase</keyword>
<dbReference type="PROSITE" id="PS50011">
    <property type="entry name" value="PROTEIN_KINASE_DOM"/>
    <property type="match status" value="1"/>
</dbReference>
<keyword evidence="3" id="KW-0808">Transferase</keyword>
<dbReference type="GO" id="GO:0004674">
    <property type="term" value="F:protein serine/threonine kinase activity"/>
    <property type="evidence" value="ECO:0007669"/>
    <property type="project" value="UniProtKB-EC"/>
</dbReference>
<proteinExistence type="predicted"/>
<protein>
    <submittedName>
        <fullName evidence="3">Serine/threonine-protein kinase PknK</fullName>
        <ecNumber evidence="3">2.7.11.1</ecNumber>
    </submittedName>
</protein>